<evidence type="ECO:0000313" key="4">
    <source>
        <dbReference type="EMBL" id="SKA78453.1"/>
    </source>
</evidence>
<dbReference type="PROSITE" id="PS50206">
    <property type="entry name" value="RHODANESE_3"/>
    <property type="match status" value="1"/>
</dbReference>
<evidence type="ECO:0000259" key="3">
    <source>
        <dbReference type="PROSITE" id="PS50206"/>
    </source>
</evidence>
<comment type="function">
    <text evidence="2">Involved in the post-transcriptional modification of the uridine at the wobble position (U34) of tRNA(Lys), tRNA(Glu) and tRNA(Gln). Catalyzes the conversion of 2-thiouridine (S2U-RNA) to 2-selenouridine (Se2U-RNA). Acts in a two-step process involving geranylation of 2-thiouridine (S2U) to S-geranyl-2-thiouridine (geS2U) and subsequent selenation of the latter derivative to 2-selenouridine (Se2U) in the tRNA chain.</text>
</comment>
<dbReference type="EMBL" id="FUYB01000007">
    <property type="protein sequence ID" value="SKA78453.1"/>
    <property type="molecule type" value="Genomic_DNA"/>
</dbReference>
<keyword evidence="1 2" id="KW-0711">Selenium</keyword>
<proteinExistence type="inferred from homology"/>
<dbReference type="Pfam" id="PF26341">
    <property type="entry name" value="AAA_SelU"/>
    <property type="match status" value="1"/>
</dbReference>
<keyword evidence="2" id="KW-0808">Transferase</keyword>
<comment type="catalytic activity">
    <reaction evidence="2">
        <text>5-methylaminomethyl-S-(2E)-geranyl-thiouridine(34) in tRNA + selenophosphate + H(+) = 5-methylaminomethyl-2-(Se-phospho)selenouridine(34) in tRNA + (2E)-thiogeraniol</text>
        <dbReference type="Rhea" id="RHEA:60172"/>
        <dbReference type="Rhea" id="RHEA-COMP:14654"/>
        <dbReference type="Rhea" id="RHEA-COMP:15523"/>
        <dbReference type="ChEBI" id="CHEBI:15378"/>
        <dbReference type="ChEBI" id="CHEBI:16144"/>
        <dbReference type="ChEBI" id="CHEBI:140632"/>
        <dbReference type="ChEBI" id="CHEBI:143702"/>
        <dbReference type="ChEBI" id="CHEBI:143703"/>
    </reaction>
</comment>
<dbReference type="Proteomes" id="UP000190460">
    <property type="component" value="Unassembled WGS sequence"/>
</dbReference>
<reference evidence="4 5" key="1">
    <citation type="submission" date="2017-02" db="EMBL/GenBank/DDBJ databases">
        <authorList>
            <person name="Peterson S.W."/>
        </authorList>
    </citation>
    <scope>NUCLEOTIDE SEQUENCE [LARGE SCALE GENOMIC DNA]</scope>
    <source>
        <strain evidence="4 5">ATCC 49788</strain>
    </source>
</reference>
<dbReference type="OrthoDB" id="9808735at2"/>
<dbReference type="SUPFAM" id="SSF52821">
    <property type="entry name" value="Rhodanese/Cell cycle control phosphatase"/>
    <property type="match status" value="1"/>
</dbReference>
<protein>
    <recommendedName>
        <fullName evidence="2">tRNA 2-selenouridine synthase</fullName>
        <ecNumber evidence="2">2.9.1.3</ecNumber>
    </recommendedName>
</protein>
<feature type="domain" description="Rhodanese" evidence="3">
    <location>
        <begin position="29"/>
        <end position="147"/>
    </location>
</feature>
<comment type="catalytic activity">
    <reaction evidence="2">
        <text>5-methylaminomethyl-2-(Se-phospho)selenouridine(34) in tRNA + H2O = 5-methylaminomethyl-2-selenouridine(34) in tRNA + phosphate</text>
        <dbReference type="Rhea" id="RHEA:60176"/>
        <dbReference type="Rhea" id="RHEA-COMP:10196"/>
        <dbReference type="Rhea" id="RHEA-COMP:15523"/>
        <dbReference type="ChEBI" id="CHEBI:15377"/>
        <dbReference type="ChEBI" id="CHEBI:43474"/>
        <dbReference type="ChEBI" id="CHEBI:82743"/>
        <dbReference type="ChEBI" id="CHEBI:143702"/>
    </reaction>
</comment>
<comment type="subunit">
    <text evidence="2">Monomer.</text>
</comment>
<evidence type="ECO:0000256" key="2">
    <source>
        <dbReference type="HAMAP-Rule" id="MF_01622"/>
    </source>
</evidence>
<dbReference type="PANTHER" id="PTHR30401">
    <property type="entry name" value="TRNA 2-SELENOURIDINE SYNTHASE"/>
    <property type="match status" value="1"/>
</dbReference>
<dbReference type="GO" id="GO:0002098">
    <property type="term" value="P:tRNA wobble uridine modification"/>
    <property type="evidence" value="ECO:0007669"/>
    <property type="project" value="UniProtKB-UniRule"/>
</dbReference>
<dbReference type="InterPro" id="IPR017582">
    <property type="entry name" value="SelU"/>
</dbReference>
<gene>
    <name evidence="2" type="primary">selU</name>
    <name evidence="4" type="ORF">SAMN02745130_01873</name>
</gene>
<dbReference type="InterPro" id="IPR058840">
    <property type="entry name" value="AAA_SelU"/>
</dbReference>
<comment type="similarity">
    <text evidence="2">Belongs to the SelU family.</text>
</comment>
<dbReference type="HAMAP" id="MF_01622">
    <property type="entry name" value="tRNA_sel_U_synth"/>
    <property type="match status" value="1"/>
</dbReference>
<dbReference type="NCBIfam" id="TIGR03167">
    <property type="entry name" value="tRNA_sel_U_synt"/>
    <property type="match status" value="1"/>
</dbReference>
<dbReference type="InterPro" id="IPR001763">
    <property type="entry name" value="Rhodanese-like_dom"/>
</dbReference>
<name>A0A1T4WM91_9GAMM</name>
<dbReference type="NCBIfam" id="NF008751">
    <property type="entry name" value="PRK11784.1-3"/>
    <property type="match status" value="1"/>
</dbReference>
<evidence type="ECO:0000313" key="5">
    <source>
        <dbReference type="Proteomes" id="UP000190460"/>
    </source>
</evidence>
<dbReference type="NCBIfam" id="NF008750">
    <property type="entry name" value="PRK11784.1-2"/>
    <property type="match status" value="1"/>
</dbReference>
<dbReference type="STRING" id="92487.SAMN02745130_01873"/>
<comment type="catalytic activity">
    <reaction evidence="2">
        <text>5-methylaminomethyl-2-thiouridine(34) in tRNA + (2E)-geranyl diphosphate = 5-methylaminomethyl-S-(2E)-geranyl-thiouridine(34) in tRNA + diphosphate</text>
        <dbReference type="Rhea" id="RHEA:14085"/>
        <dbReference type="Rhea" id="RHEA-COMP:10195"/>
        <dbReference type="Rhea" id="RHEA-COMP:14654"/>
        <dbReference type="ChEBI" id="CHEBI:33019"/>
        <dbReference type="ChEBI" id="CHEBI:58057"/>
        <dbReference type="ChEBI" id="CHEBI:74455"/>
        <dbReference type="ChEBI" id="CHEBI:140632"/>
    </reaction>
</comment>
<comment type="catalytic activity">
    <reaction evidence="2">
        <text>5-methylaminomethyl-2-thiouridine(34) in tRNA + selenophosphate + (2E)-geranyl diphosphate + H2O + H(+) = 5-methylaminomethyl-2-selenouridine(34) in tRNA + (2E)-thiogeraniol + phosphate + diphosphate</text>
        <dbReference type="Rhea" id="RHEA:42716"/>
        <dbReference type="Rhea" id="RHEA-COMP:10195"/>
        <dbReference type="Rhea" id="RHEA-COMP:10196"/>
        <dbReference type="ChEBI" id="CHEBI:15377"/>
        <dbReference type="ChEBI" id="CHEBI:15378"/>
        <dbReference type="ChEBI" id="CHEBI:16144"/>
        <dbReference type="ChEBI" id="CHEBI:33019"/>
        <dbReference type="ChEBI" id="CHEBI:43474"/>
        <dbReference type="ChEBI" id="CHEBI:58057"/>
        <dbReference type="ChEBI" id="CHEBI:74455"/>
        <dbReference type="ChEBI" id="CHEBI:82743"/>
        <dbReference type="ChEBI" id="CHEBI:143703"/>
        <dbReference type="EC" id="2.9.1.3"/>
    </reaction>
</comment>
<sequence>MNREHLLPNTEQLPVIEDLAGLVLAAQALIDVRAPIEFQEGAVPQATNLPLMNDAERAMIGKRYKDAGQDQAIRLGLELVSGEQKAKRIEAWQQFALAHPQGALYCFRGGLRSRITQQWLYSATGIAYPRIAGGYKALRRYLLDELAGLPRRYQAYVLSGRTGCGKTRFLNTLKQVIDLEGLANHRGSAFGAQVKPQPSQIDFENALTIKLLQQLAKGYQQLVFEDESRSIGSIHLPDSLFFSLRTAPIVLLETSQAERLELTYQDYILDRLQAFQQHFGDPDQALIAFRQSLLTSLAKLQKRLGGVRYAKALAYLQLALAQQAKTGETQLHQAWIEFLLTDYYDPMYDYQISQKRERIVFVGDIQAVLAFFASHSIH</sequence>
<dbReference type="PANTHER" id="PTHR30401:SF0">
    <property type="entry name" value="TRNA 2-SELENOURIDINE SYNTHASE"/>
    <property type="match status" value="1"/>
</dbReference>
<keyword evidence="5" id="KW-1185">Reference proteome</keyword>
<dbReference type="InterPro" id="IPR036873">
    <property type="entry name" value="Rhodanese-like_dom_sf"/>
</dbReference>
<organism evidence="4 5">
    <name type="scientific">Thiothrix eikelboomii</name>
    <dbReference type="NCBI Taxonomy" id="92487"/>
    <lineage>
        <taxon>Bacteria</taxon>
        <taxon>Pseudomonadati</taxon>
        <taxon>Pseudomonadota</taxon>
        <taxon>Gammaproteobacteria</taxon>
        <taxon>Thiotrichales</taxon>
        <taxon>Thiotrichaceae</taxon>
        <taxon>Thiothrix</taxon>
    </lineage>
</organism>
<dbReference type="RefSeq" id="WP_078922337.1">
    <property type="nucleotide sequence ID" value="NZ_FUYB01000007.1"/>
</dbReference>
<dbReference type="Gene3D" id="3.40.250.10">
    <property type="entry name" value="Rhodanese-like domain"/>
    <property type="match status" value="1"/>
</dbReference>
<dbReference type="AlphaFoldDB" id="A0A1T4WM91"/>
<accession>A0A1T4WM91</accession>
<dbReference type="GO" id="GO:0043828">
    <property type="term" value="F:tRNA 2-selenouridine synthase activity"/>
    <property type="evidence" value="ECO:0007669"/>
    <property type="project" value="UniProtKB-EC"/>
</dbReference>
<evidence type="ECO:0000256" key="1">
    <source>
        <dbReference type="ARBA" id="ARBA00023266"/>
    </source>
</evidence>
<dbReference type="GO" id="GO:0016765">
    <property type="term" value="F:transferase activity, transferring alkyl or aryl (other than methyl) groups"/>
    <property type="evidence" value="ECO:0007669"/>
    <property type="project" value="UniProtKB-UniRule"/>
</dbReference>
<dbReference type="EC" id="2.9.1.3" evidence="2"/>
<feature type="active site" description="S-selanylcysteine intermediate" evidence="2">
    <location>
        <position position="106"/>
    </location>
</feature>